<dbReference type="GO" id="GO:0042918">
    <property type="term" value="P:alkanesulfonate transmembrane transport"/>
    <property type="evidence" value="ECO:0007669"/>
    <property type="project" value="UniProtKB-ARBA"/>
</dbReference>
<keyword evidence="6 9" id="KW-1133">Transmembrane helix</keyword>
<dbReference type="Gene3D" id="1.10.3720.10">
    <property type="entry name" value="MetI-like"/>
    <property type="match status" value="1"/>
</dbReference>
<dbReference type="Pfam" id="PF00528">
    <property type="entry name" value="BPD_transp_1"/>
    <property type="match status" value="1"/>
</dbReference>
<evidence type="ECO:0000256" key="6">
    <source>
        <dbReference type="ARBA" id="ARBA00022989"/>
    </source>
</evidence>
<feature type="transmembrane region" description="Helical" evidence="9">
    <location>
        <begin position="94"/>
        <end position="116"/>
    </location>
</feature>
<feature type="transmembrane region" description="Helical" evidence="9">
    <location>
        <begin position="152"/>
        <end position="171"/>
    </location>
</feature>
<keyword evidence="3 9" id="KW-0813">Transport</keyword>
<evidence type="ECO:0000256" key="3">
    <source>
        <dbReference type="ARBA" id="ARBA00022448"/>
    </source>
</evidence>
<evidence type="ECO:0000313" key="12">
    <source>
        <dbReference type="Proteomes" id="UP000253061"/>
    </source>
</evidence>
<dbReference type="Proteomes" id="UP000253061">
    <property type="component" value="Unassembled WGS sequence"/>
</dbReference>
<dbReference type="SUPFAM" id="SSF161098">
    <property type="entry name" value="MetI-like"/>
    <property type="match status" value="1"/>
</dbReference>
<dbReference type="InterPro" id="IPR035906">
    <property type="entry name" value="MetI-like_sf"/>
</dbReference>
<dbReference type="InterPro" id="IPR000515">
    <property type="entry name" value="MetI-like"/>
</dbReference>
<evidence type="ECO:0000256" key="8">
    <source>
        <dbReference type="ARBA" id="ARBA00056719"/>
    </source>
</evidence>
<organism evidence="11 12">
    <name type="scientific">Thalassospira profundimaris</name>
    <dbReference type="NCBI Taxonomy" id="502049"/>
    <lineage>
        <taxon>Bacteria</taxon>
        <taxon>Pseudomonadati</taxon>
        <taxon>Pseudomonadota</taxon>
        <taxon>Alphaproteobacteria</taxon>
        <taxon>Rhodospirillales</taxon>
        <taxon>Thalassospiraceae</taxon>
        <taxon>Thalassospira</taxon>
    </lineage>
</organism>
<evidence type="ECO:0000256" key="4">
    <source>
        <dbReference type="ARBA" id="ARBA00022475"/>
    </source>
</evidence>
<comment type="function">
    <text evidence="8">Probably part of an ABC transporter complex. Probably responsible for the translocation of the substrate across the membrane.</text>
</comment>
<keyword evidence="4" id="KW-1003">Cell membrane</keyword>
<proteinExistence type="inferred from homology"/>
<protein>
    <submittedName>
        <fullName evidence="11">ABC transporter permease</fullName>
    </submittedName>
</protein>
<accession>A0A367V5S9</accession>
<keyword evidence="5 9" id="KW-0812">Transmembrane</keyword>
<comment type="similarity">
    <text evidence="2 9">Belongs to the binding-protein-dependent transport system permease family.</text>
</comment>
<sequence length="277" mass="29498">MSRDIDQATTGSSAPSSSATKVRFRATGFNPKANPVAAWGSFIAVIALWQLGSSSGVISELAMPSPVAVTKALWQLLVSGDLWRHLGASLQRLVGGWIMGTVAGLVVGFLVGMFTWARSPGVALVSALFPIPKIALLPLFIIWFGIGEPSKFATIAFGVFFPTVINTFGGVDNVQRNLIRMGQSFDMPMVSIIRKIILPGALPTILSGFRISSSIAIILLIAAEMIGAQYGIGALILAAGNLYQTDQLIAGVVVLSLMGLCVSWLLGRLDRWLLAWR</sequence>
<dbReference type="GO" id="GO:0005886">
    <property type="term" value="C:plasma membrane"/>
    <property type="evidence" value="ECO:0007669"/>
    <property type="project" value="UniProtKB-SubCell"/>
</dbReference>
<dbReference type="PROSITE" id="PS50928">
    <property type="entry name" value="ABC_TM1"/>
    <property type="match status" value="1"/>
</dbReference>
<dbReference type="EMBL" id="JPWB01000010">
    <property type="protein sequence ID" value="RCK19630.1"/>
    <property type="molecule type" value="Genomic_DNA"/>
</dbReference>
<evidence type="ECO:0000259" key="10">
    <source>
        <dbReference type="PROSITE" id="PS50928"/>
    </source>
</evidence>
<dbReference type="FunFam" id="1.10.3720.10:FF:000003">
    <property type="entry name" value="Aliphatic sulfonate ABC transporter permease"/>
    <property type="match status" value="1"/>
</dbReference>
<feature type="transmembrane region" description="Helical" evidence="9">
    <location>
        <begin position="33"/>
        <end position="51"/>
    </location>
</feature>
<feature type="domain" description="ABC transmembrane type-1" evidence="10">
    <location>
        <begin position="86"/>
        <end position="266"/>
    </location>
</feature>
<dbReference type="PANTHER" id="PTHR30151:SF38">
    <property type="entry name" value="ALIPHATIC SULFONATES TRANSPORT PERMEASE PROTEIN SSUC-RELATED"/>
    <property type="match status" value="1"/>
</dbReference>
<name>A0A367V5S9_9PROT</name>
<evidence type="ECO:0000256" key="7">
    <source>
        <dbReference type="ARBA" id="ARBA00023136"/>
    </source>
</evidence>
<dbReference type="AlphaFoldDB" id="A0A367V5S9"/>
<dbReference type="CDD" id="cd06261">
    <property type="entry name" value="TM_PBP2"/>
    <property type="match status" value="1"/>
</dbReference>
<feature type="transmembrane region" description="Helical" evidence="9">
    <location>
        <begin position="215"/>
        <end position="236"/>
    </location>
</feature>
<reference evidence="11 12" key="1">
    <citation type="submission" date="2014-07" db="EMBL/GenBank/DDBJ databases">
        <title>Draft genome sequence of Thalassospira profundimaris R8-17.</title>
        <authorList>
            <person name="Lai Q."/>
            <person name="Shao Z."/>
        </authorList>
    </citation>
    <scope>NUCLEOTIDE SEQUENCE [LARGE SCALE GENOMIC DNA]</scope>
    <source>
        <strain evidence="11 12">R8-17</strain>
    </source>
</reference>
<evidence type="ECO:0000256" key="1">
    <source>
        <dbReference type="ARBA" id="ARBA00004651"/>
    </source>
</evidence>
<keyword evidence="7 9" id="KW-0472">Membrane</keyword>
<feature type="transmembrane region" description="Helical" evidence="9">
    <location>
        <begin position="248"/>
        <end position="267"/>
    </location>
</feature>
<dbReference type="RefSeq" id="WP_062954364.1">
    <property type="nucleotide sequence ID" value="NZ_JPWB01000010.1"/>
</dbReference>
<comment type="subcellular location">
    <subcellularLocation>
        <location evidence="1 9">Cell membrane</location>
        <topology evidence="1 9">Multi-pass membrane protein</topology>
    </subcellularLocation>
</comment>
<evidence type="ECO:0000313" key="11">
    <source>
        <dbReference type="EMBL" id="RCK19630.1"/>
    </source>
</evidence>
<dbReference type="PANTHER" id="PTHR30151">
    <property type="entry name" value="ALKANE SULFONATE ABC TRANSPORTER-RELATED, MEMBRANE SUBUNIT"/>
    <property type="match status" value="1"/>
</dbReference>
<feature type="transmembrane region" description="Helical" evidence="9">
    <location>
        <begin position="123"/>
        <end position="146"/>
    </location>
</feature>
<gene>
    <name evidence="11" type="ORF">TH6_18685</name>
</gene>
<evidence type="ECO:0000256" key="9">
    <source>
        <dbReference type="RuleBase" id="RU363032"/>
    </source>
</evidence>
<comment type="caution">
    <text evidence="11">The sequence shown here is derived from an EMBL/GenBank/DDBJ whole genome shotgun (WGS) entry which is preliminary data.</text>
</comment>
<evidence type="ECO:0000256" key="2">
    <source>
        <dbReference type="ARBA" id="ARBA00009306"/>
    </source>
</evidence>
<evidence type="ECO:0000256" key="5">
    <source>
        <dbReference type="ARBA" id="ARBA00022692"/>
    </source>
</evidence>